<protein>
    <submittedName>
        <fullName evidence="7">Uncharacterized protein</fullName>
    </submittedName>
</protein>
<evidence type="ECO:0000313" key="7">
    <source>
        <dbReference type="EMBL" id="KAF5323200.1"/>
    </source>
</evidence>
<evidence type="ECO:0000256" key="4">
    <source>
        <dbReference type="ARBA" id="ARBA00022989"/>
    </source>
</evidence>
<dbReference type="InterPro" id="IPR012681">
    <property type="entry name" value="NCS1"/>
</dbReference>
<dbReference type="Proteomes" id="UP000559256">
    <property type="component" value="Unassembled WGS sequence"/>
</dbReference>
<evidence type="ECO:0000313" key="9">
    <source>
        <dbReference type="Proteomes" id="UP000559256"/>
    </source>
</evidence>
<dbReference type="EMBL" id="JAACJM010000396">
    <property type="protein sequence ID" value="KAF5323200.1"/>
    <property type="molecule type" value="Genomic_DNA"/>
</dbReference>
<feature type="transmembrane region" description="Helical" evidence="6">
    <location>
        <begin position="323"/>
        <end position="344"/>
    </location>
</feature>
<keyword evidence="3 6" id="KW-0812">Transmembrane</keyword>
<dbReference type="GO" id="GO:0005886">
    <property type="term" value="C:plasma membrane"/>
    <property type="evidence" value="ECO:0007669"/>
    <property type="project" value="TreeGrafter"/>
</dbReference>
<evidence type="ECO:0000256" key="2">
    <source>
        <dbReference type="ARBA" id="ARBA00008974"/>
    </source>
</evidence>
<feature type="transmembrane region" description="Helical" evidence="6">
    <location>
        <begin position="280"/>
        <end position="303"/>
    </location>
</feature>
<feature type="transmembrane region" description="Helical" evidence="6">
    <location>
        <begin position="80"/>
        <end position="102"/>
    </location>
</feature>
<dbReference type="PANTHER" id="PTHR30618:SF0">
    <property type="entry name" value="PURINE-URACIL PERMEASE NCS1"/>
    <property type="match status" value="1"/>
</dbReference>
<evidence type="ECO:0000256" key="3">
    <source>
        <dbReference type="ARBA" id="ARBA00022692"/>
    </source>
</evidence>
<name>A0A8H5F471_9AGAR</name>
<dbReference type="AlphaFoldDB" id="A0A8H5F471"/>
<dbReference type="GO" id="GO:0015205">
    <property type="term" value="F:nucleobase transmembrane transporter activity"/>
    <property type="evidence" value="ECO:0007669"/>
    <property type="project" value="TreeGrafter"/>
</dbReference>
<feature type="transmembrane region" description="Helical" evidence="6">
    <location>
        <begin position="394"/>
        <end position="414"/>
    </location>
</feature>
<reference evidence="7 9" key="1">
    <citation type="journal article" date="2020" name="ISME J.">
        <title>Uncovering the hidden diversity of litter-decomposition mechanisms in mushroom-forming fungi.</title>
        <authorList>
            <person name="Floudas D."/>
            <person name="Bentzer J."/>
            <person name="Ahren D."/>
            <person name="Johansson T."/>
            <person name="Persson P."/>
            <person name="Tunlid A."/>
        </authorList>
    </citation>
    <scope>NUCLEOTIDE SEQUENCE [LARGE SCALE GENOMIC DNA]</scope>
    <source>
        <strain evidence="7 9">CBS 291.85</strain>
    </source>
</reference>
<dbReference type="Gene3D" id="1.10.4160.10">
    <property type="entry name" value="Hydantoin permease"/>
    <property type="match status" value="1"/>
</dbReference>
<evidence type="ECO:0000313" key="8">
    <source>
        <dbReference type="EMBL" id="KAF5332038.1"/>
    </source>
</evidence>
<evidence type="ECO:0000256" key="6">
    <source>
        <dbReference type="SAM" id="Phobius"/>
    </source>
</evidence>
<feature type="transmembrane region" description="Helical" evidence="6">
    <location>
        <begin position="172"/>
        <end position="190"/>
    </location>
</feature>
<gene>
    <name evidence="8" type="ORF">D9758_016558</name>
    <name evidence="7" type="ORF">D9758_016732</name>
</gene>
<feature type="transmembrane region" description="Helical" evidence="6">
    <location>
        <begin position="197"/>
        <end position="219"/>
    </location>
</feature>
<dbReference type="CDD" id="cd11482">
    <property type="entry name" value="SLC-NCS1sbd_NRT1-like"/>
    <property type="match status" value="1"/>
</dbReference>
<keyword evidence="4 6" id="KW-1133">Transmembrane helix</keyword>
<evidence type="ECO:0000256" key="1">
    <source>
        <dbReference type="ARBA" id="ARBA00004141"/>
    </source>
</evidence>
<keyword evidence="5 6" id="KW-0472">Membrane</keyword>
<evidence type="ECO:0000256" key="5">
    <source>
        <dbReference type="ARBA" id="ARBA00023136"/>
    </source>
</evidence>
<feature type="transmembrane region" description="Helical" evidence="6">
    <location>
        <begin position="435"/>
        <end position="455"/>
    </location>
</feature>
<comment type="caution">
    <text evidence="7">The sequence shown here is derived from an EMBL/GenBank/DDBJ whole genome shotgun (WGS) entry which is preliminary data.</text>
</comment>
<keyword evidence="9" id="KW-1185">Reference proteome</keyword>
<dbReference type="Pfam" id="PF02133">
    <property type="entry name" value="Transp_cyt_pur"/>
    <property type="match status" value="1"/>
</dbReference>
<dbReference type="EMBL" id="JAACJM010000315">
    <property type="protein sequence ID" value="KAF5332038.1"/>
    <property type="molecule type" value="Genomic_DNA"/>
</dbReference>
<feature type="transmembrane region" description="Helical" evidence="6">
    <location>
        <begin position="114"/>
        <end position="136"/>
    </location>
</feature>
<dbReference type="OrthoDB" id="2018619at2759"/>
<dbReference type="InterPro" id="IPR045225">
    <property type="entry name" value="Uracil/uridine/allantoin_perm"/>
</dbReference>
<dbReference type="NCBIfam" id="TIGR00800">
    <property type="entry name" value="ncs1"/>
    <property type="match status" value="1"/>
</dbReference>
<dbReference type="PANTHER" id="PTHR30618">
    <property type="entry name" value="NCS1 FAMILY PURINE/PYRIMIDINE TRANSPORTER"/>
    <property type="match status" value="1"/>
</dbReference>
<feature type="transmembrane region" description="Helical" evidence="6">
    <location>
        <begin position="365"/>
        <end position="388"/>
    </location>
</feature>
<proteinExistence type="inferred from homology"/>
<feature type="transmembrane region" description="Helical" evidence="6">
    <location>
        <begin position="48"/>
        <end position="74"/>
    </location>
</feature>
<accession>A0A8H5F471</accession>
<feature type="transmembrane region" description="Helical" evidence="6">
    <location>
        <begin position="239"/>
        <end position="259"/>
    </location>
</feature>
<organism evidence="7 9">
    <name type="scientific">Tetrapyrgos nigripes</name>
    <dbReference type="NCBI Taxonomy" id="182062"/>
    <lineage>
        <taxon>Eukaryota</taxon>
        <taxon>Fungi</taxon>
        <taxon>Dikarya</taxon>
        <taxon>Basidiomycota</taxon>
        <taxon>Agaricomycotina</taxon>
        <taxon>Agaricomycetes</taxon>
        <taxon>Agaricomycetidae</taxon>
        <taxon>Agaricales</taxon>
        <taxon>Marasmiineae</taxon>
        <taxon>Marasmiaceae</taxon>
        <taxon>Tetrapyrgos</taxon>
    </lineage>
</organism>
<dbReference type="FunFam" id="1.10.4160.10:FF:000001">
    <property type="entry name" value="Uracil permease, putative"/>
    <property type="match status" value="1"/>
</dbReference>
<comment type="subcellular location">
    <subcellularLocation>
        <location evidence="1">Membrane</location>
        <topology evidence="1">Multi-pass membrane protein</topology>
    </subcellularLocation>
</comment>
<feature type="transmembrane region" description="Helical" evidence="6">
    <location>
        <begin position="475"/>
        <end position="493"/>
    </location>
</feature>
<comment type="similarity">
    <text evidence="2">Belongs to the purine-cytosine permease (2.A.39) family.</text>
</comment>
<sequence length="526" mass="58672">MAISSYFQLSRWELETEPGSFAQSSRWSNKDMDPVPPRLRTWTTWNYIAYWISGAANVAAWELASSMLAIGLSWRQALPAIAIGHTMIALVMVANGTIGARLHIPFPVLVRSSFGFWFSYFAVVSRIVLSLFWFGIQSWTGSECVYQMLKAIWPSTARIPNELDPSAHVTTVDMMCYFLFWLFQLPFMFLSPQQMRWLFLVKAIIVPPTWVAIFIWAVVKAPVAESLNQEHSSLSGSQFNWAWISSMNSALGVWLTVAVNIPDFTRYAKRESSQYIQLAIIPPIFTLIGFVGLVVTSTGVALYGETLWDPLTLIDKWDNRAAAFFASASFALATLGTNVSTNSLSAANDMMALLPRYVNIRRGQVLCAILGGWALAPWEVLASGAKFLSFMQGYTVFLGPFAAILVSDYYFVHGGKVNVPDMYRLHGRYYYWKGVNWRAVVALILSVSPGIPGLITSIEPKIDTGNWLRVFQLDALYGFLSSALVYWFLSVVFPAKETFMDAPLVSDEYGSEGDGEESSVDAVSKA</sequence>
<dbReference type="InterPro" id="IPR001248">
    <property type="entry name" value="Pur-cyt_permease"/>
</dbReference>